<proteinExistence type="predicted"/>
<protein>
    <submittedName>
        <fullName evidence="1">Uncharacterized protein</fullName>
    </submittedName>
</protein>
<gene>
    <name evidence="1" type="ORF">M9H77_04465</name>
</gene>
<sequence>MVPDAVDTRLDLHQIQLRGNDNTSWVTQHAIHVDTLNQWRVHTRDGPAVTVEALGITRVYIGNPANHDTRAHGYQPIGVDRRMEVDDISRVAIQEPPSSPSQIVAVMKKVQTIIWRCMATFPVQPSRRRPREHIPDRGARGVKRGAQRHPGRGTGAGRPPVPPAPQRQEHVDPDPTVVEKGEGSGSGQQYVDPFNSSHLDMSSYSLSLTPDPQSL</sequence>
<keyword evidence="2" id="KW-1185">Reference proteome</keyword>
<evidence type="ECO:0000313" key="1">
    <source>
        <dbReference type="EMBL" id="KAI5683237.1"/>
    </source>
</evidence>
<dbReference type="Proteomes" id="UP001060085">
    <property type="component" value="Linkage Group LG01"/>
</dbReference>
<reference evidence="2" key="1">
    <citation type="journal article" date="2023" name="Nat. Plants">
        <title>Single-cell RNA sequencing provides a high-resolution roadmap for understanding the multicellular compartmentation of specialized metabolism.</title>
        <authorList>
            <person name="Sun S."/>
            <person name="Shen X."/>
            <person name="Li Y."/>
            <person name="Li Y."/>
            <person name="Wang S."/>
            <person name="Li R."/>
            <person name="Zhang H."/>
            <person name="Shen G."/>
            <person name="Guo B."/>
            <person name="Wei J."/>
            <person name="Xu J."/>
            <person name="St-Pierre B."/>
            <person name="Chen S."/>
            <person name="Sun C."/>
        </authorList>
    </citation>
    <scope>NUCLEOTIDE SEQUENCE [LARGE SCALE GENOMIC DNA]</scope>
</reference>
<accession>A0ACC0CED6</accession>
<organism evidence="1 2">
    <name type="scientific">Catharanthus roseus</name>
    <name type="common">Madagascar periwinkle</name>
    <name type="synonym">Vinca rosea</name>
    <dbReference type="NCBI Taxonomy" id="4058"/>
    <lineage>
        <taxon>Eukaryota</taxon>
        <taxon>Viridiplantae</taxon>
        <taxon>Streptophyta</taxon>
        <taxon>Embryophyta</taxon>
        <taxon>Tracheophyta</taxon>
        <taxon>Spermatophyta</taxon>
        <taxon>Magnoliopsida</taxon>
        <taxon>eudicotyledons</taxon>
        <taxon>Gunneridae</taxon>
        <taxon>Pentapetalae</taxon>
        <taxon>asterids</taxon>
        <taxon>lamiids</taxon>
        <taxon>Gentianales</taxon>
        <taxon>Apocynaceae</taxon>
        <taxon>Rauvolfioideae</taxon>
        <taxon>Vinceae</taxon>
        <taxon>Catharanthinae</taxon>
        <taxon>Catharanthus</taxon>
    </lineage>
</organism>
<evidence type="ECO:0000313" key="2">
    <source>
        <dbReference type="Proteomes" id="UP001060085"/>
    </source>
</evidence>
<comment type="caution">
    <text evidence="1">The sequence shown here is derived from an EMBL/GenBank/DDBJ whole genome shotgun (WGS) entry which is preliminary data.</text>
</comment>
<name>A0ACC0CED6_CATRO</name>
<dbReference type="EMBL" id="CM044701">
    <property type="protein sequence ID" value="KAI5683237.1"/>
    <property type="molecule type" value="Genomic_DNA"/>
</dbReference>